<sequence length="565" mass="64214">MEQVSSSNKRRSKNTSVVVAAGSVWERRMKSEEEEEGIGRLKRNQIVGVAASGGKRKTWNSDKNSEDGIKKGPIQRKKVGASADKSVRRSIIHTRKIRSEKEGGESGEGKLLKSKSDSVNKNDSDSADSLRKSKSDSDYVLDETRNVDDVLDSSRCEMVVEDDNNKNDCDENCKDFEVCQENVISSNSYNVSVVNDEGDEEDEIDEEEVEIELEKETFDVKEISIPESNSNVVVHEPEKKVIVVIDESENKKKILNESEPKKIVSANMRFHHRNEKPLSVPIVVKQSSQIRRHSTINQNFSKANSIPKEEYHSFPQTQNKLQSLVDLIMWRDVSRSAFIFGFGTFVIVSSSYAKDINLSIVSVMSYIGLIYLAVIFLYRSLVCRGVIDVEDTKYVLGEEEAIWVLKLVLPYLNELLSKFKALFSGDPGTTIKNLILAIMYELQLAVLLFVLARCGSCITVWKMAKIANFWILRFRDAWDSCSHKKAVALGIFGLVWNLSSVIARIWAVFVLFVAFRYYQQHYLMRDECMEDEAECDETWDEPVEVGLKKGHVACFIDTNKVKKRF</sequence>
<evidence type="ECO:0000256" key="2">
    <source>
        <dbReference type="ARBA" id="ARBA00022692"/>
    </source>
</evidence>
<keyword evidence="10" id="KW-1185">Reference proteome</keyword>
<feature type="transmembrane region" description="Helical" evidence="7">
    <location>
        <begin position="337"/>
        <end position="353"/>
    </location>
</feature>
<dbReference type="Pfam" id="PF02453">
    <property type="entry name" value="Reticulon"/>
    <property type="match status" value="1"/>
</dbReference>
<accession>A0A1J7GA56</accession>
<dbReference type="STRING" id="3871.A0A1J7GA56"/>
<organism evidence="9 10">
    <name type="scientific">Lupinus angustifolius</name>
    <name type="common">Narrow-leaved blue lupine</name>
    <dbReference type="NCBI Taxonomy" id="3871"/>
    <lineage>
        <taxon>Eukaryota</taxon>
        <taxon>Viridiplantae</taxon>
        <taxon>Streptophyta</taxon>
        <taxon>Embryophyta</taxon>
        <taxon>Tracheophyta</taxon>
        <taxon>Spermatophyta</taxon>
        <taxon>Magnoliopsida</taxon>
        <taxon>eudicotyledons</taxon>
        <taxon>Gunneridae</taxon>
        <taxon>Pentapetalae</taxon>
        <taxon>rosids</taxon>
        <taxon>fabids</taxon>
        <taxon>Fabales</taxon>
        <taxon>Fabaceae</taxon>
        <taxon>Papilionoideae</taxon>
        <taxon>50 kb inversion clade</taxon>
        <taxon>genistoids sensu lato</taxon>
        <taxon>core genistoids</taxon>
        <taxon>Genisteae</taxon>
        <taxon>Lupinus</taxon>
    </lineage>
</organism>
<dbReference type="OMA" id="CQEIIVF"/>
<evidence type="ECO:0000256" key="3">
    <source>
        <dbReference type="ARBA" id="ARBA00022824"/>
    </source>
</evidence>
<feature type="compositionally biased region" description="Basic and acidic residues" evidence="6">
    <location>
        <begin position="59"/>
        <end position="70"/>
    </location>
</feature>
<evidence type="ECO:0000313" key="9">
    <source>
        <dbReference type="EMBL" id="OIV97235.1"/>
    </source>
</evidence>
<dbReference type="PANTHER" id="PTHR46626:SF1">
    <property type="entry name" value="RETICULON-LIKE PROTEIN B21"/>
    <property type="match status" value="1"/>
</dbReference>
<protein>
    <recommendedName>
        <fullName evidence="8">Reticulon domain-containing protein</fullName>
    </recommendedName>
</protein>
<dbReference type="Proteomes" id="UP000188354">
    <property type="component" value="Chromosome LG15"/>
</dbReference>
<evidence type="ECO:0000256" key="1">
    <source>
        <dbReference type="ARBA" id="ARBA00004477"/>
    </source>
</evidence>
<keyword evidence="5 7" id="KW-0472">Membrane</keyword>
<feature type="domain" description="Reticulon" evidence="8">
    <location>
        <begin position="325"/>
        <end position="466"/>
    </location>
</feature>
<keyword evidence="3" id="KW-0256">Endoplasmic reticulum</keyword>
<proteinExistence type="predicted"/>
<evidence type="ECO:0000256" key="7">
    <source>
        <dbReference type="SAM" id="Phobius"/>
    </source>
</evidence>
<evidence type="ECO:0000259" key="8">
    <source>
        <dbReference type="Pfam" id="PF02453"/>
    </source>
</evidence>
<keyword evidence="4 7" id="KW-1133">Transmembrane helix</keyword>
<dbReference type="PANTHER" id="PTHR46626">
    <property type="entry name" value="RETICULON-LIKE PROTEIN B17"/>
    <property type="match status" value="1"/>
</dbReference>
<dbReference type="InterPro" id="IPR044647">
    <property type="entry name" value="RTNLB17/18/21"/>
</dbReference>
<feature type="compositionally biased region" description="Basic and acidic residues" evidence="6">
    <location>
        <begin position="97"/>
        <end position="146"/>
    </location>
</feature>
<dbReference type="Gramene" id="OIV97235">
    <property type="protein sequence ID" value="OIV97235"/>
    <property type="gene ID" value="TanjilG_13714"/>
</dbReference>
<reference evidence="9 10" key="1">
    <citation type="journal article" date="2017" name="Plant Biotechnol. J.">
        <title>A comprehensive draft genome sequence for lupin (Lupinus angustifolius), an emerging health food: insights into plant-microbe interactions and legume evolution.</title>
        <authorList>
            <person name="Hane J.K."/>
            <person name="Ming Y."/>
            <person name="Kamphuis L.G."/>
            <person name="Nelson M.N."/>
            <person name="Garg G."/>
            <person name="Atkins C.A."/>
            <person name="Bayer P.E."/>
            <person name="Bravo A."/>
            <person name="Bringans S."/>
            <person name="Cannon S."/>
            <person name="Edwards D."/>
            <person name="Foley R."/>
            <person name="Gao L.L."/>
            <person name="Harrison M.J."/>
            <person name="Huang W."/>
            <person name="Hurgobin B."/>
            <person name="Li S."/>
            <person name="Liu C.W."/>
            <person name="McGrath A."/>
            <person name="Morahan G."/>
            <person name="Murray J."/>
            <person name="Weller J."/>
            <person name="Jian J."/>
            <person name="Singh K.B."/>
        </authorList>
    </citation>
    <scope>NUCLEOTIDE SEQUENCE [LARGE SCALE GENOMIC DNA]</scope>
    <source>
        <strain evidence="10">cv. Tanjil</strain>
        <tissue evidence="9">Whole plant</tissue>
    </source>
</reference>
<dbReference type="InterPro" id="IPR003388">
    <property type="entry name" value="Reticulon"/>
</dbReference>
<dbReference type="AlphaFoldDB" id="A0A1J7GA56"/>
<evidence type="ECO:0000256" key="4">
    <source>
        <dbReference type="ARBA" id="ARBA00022989"/>
    </source>
</evidence>
<comment type="subcellular location">
    <subcellularLocation>
        <location evidence="1">Endoplasmic reticulum membrane</location>
        <topology evidence="1">Multi-pass membrane protein</topology>
    </subcellularLocation>
</comment>
<evidence type="ECO:0000256" key="5">
    <source>
        <dbReference type="ARBA" id="ARBA00023136"/>
    </source>
</evidence>
<gene>
    <name evidence="9" type="ORF">TanjilG_13714</name>
</gene>
<evidence type="ECO:0000313" key="10">
    <source>
        <dbReference type="Proteomes" id="UP000188354"/>
    </source>
</evidence>
<feature type="transmembrane region" description="Helical" evidence="7">
    <location>
        <begin position="359"/>
        <end position="378"/>
    </location>
</feature>
<feature type="region of interest" description="Disordered" evidence="6">
    <location>
        <begin position="48"/>
        <end position="146"/>
    </location>
</feature>
<name>A0A1J7GA56_LUPAN</name>
<feature type="transmembrane region" description="Helical" evidence="7">
    <location>
        <begin position="442"/>
        <end position="464"/>
    </location>
</feature>
<feature type="transmembrane region" description="Helical" evidence="7">
    <location>
        <begin position="494"/>
        <end position="515"/>
    </location>
</feature>
<keyword evidence="2 7" id="KW-0812">Transmembrane</keyword>
<dbReference type="EMBL" id="CM007375">
    <property type="protein sequence ID" value="OIV97235.1"/>
    <property type="molecule type" value="Genomic_DNA"/>
</dbReference>
<dbReference type="GO" id="GO:0005789">
    <property type="term" value="C:endoplasmic reticulum membrane"/>
    <property type="evidence" value="ECO:0007669"/>
    <property type="project" value="UniProtKB-SubCell"/>
</dbReference>
<evidence type="ECO:0000256" key="6">
    <source>
        <dbReference type="SAM" id="MobiDB-lite"/>
    </source>
</evidence>